<feature type="compositionally biased region" description="Basic residues" evidence="1">
    <location>
        <begin position="196"/>
        <end position="205"/>
    </location>
</feature>
<evidence type="ECO:0000256" key="1">
    <source>
        <dbReference type="SAM" id="MobiDB-lite"/>
    </source>
</evidence>
<feature type="compositionally biased region" description="Polar residues" evidence="1">
    <location>
        <begin position="151"/>
        <end position="160"/>
    </location>
</feature>
<accession>A0A1Y2BDA9</accession>
<keyword evidence="3" id="KW-1185">Reference proteome</keyword>
<organism evidence="2 3">
    <name type="scientific">Rhizoclosmatium globosum</name>
    <dbReference type="NCBI Taxonomy" id="329046"/>
    <lineage>
        <taxon>Eukaryota</taxon>
        <taxon>Fungi</taxon>
        <taxon>Fungi incertae sedis</taxon>
        <taxon>Chytridiomycota</taxon>
        <taxon>Chytridiomycota incertae sedis</taxon>
        <taxon>Chytridiomycetes</taxon>
        <taxon>Chytridiales</taxon>
        <taxon>Chytriomycetaceae</taxon>
        <taxon>Rhizoclosmatium</taxon>
    </lineage>
</organism>
<dbReference type="Proteomes" id="UP000193642">
    <property type="component" value="Unassembled WGS sequence"/>
</dbReference>
<sequence>MGNSIHFFSFFTHYIHNSNAQYANERFIQYGITALYLLLLRISLGFRCLDNLLHHFTRHAFQLFLFSLFNNLSISIPFLSLLNNPHQPLLIQLPTHKHFPNRLFTPRIHFLEHFTHLRIQHKHRPSFPLPLPLPLVPISPILQNKKPIPPSNNRLLTNPPNSNPKRKTQRNTNNNINNPASNRPKPRNHLQQIGPKHTRKRRRQHVLKETPIRAPVLQPIYLTNPGQLRVLRCDNQWSVDEGDRVRTEAGGYECGGDDDDFRVFAFGGCVDELSDLEAAVRGECIF</sequence>
<feature type="region of interest" description="Disordered" evidence="1">
    <location>
        <begin position="144"/>
        <end position="205"/>
    </location>
</feature>
<gene>
    <name evidence="2" type="ORF">BCR33DRAFT_532705</name>
</gene>
<evidence type="ECO:0000313" key="2">
    <source>
        <dbReference type="EMBL" id="ORY32696.1"/>
    </source>
</evidence>
<feature type="compositionally biased region" description="Low complexity" evidence="1">
    <location>
        <begin position="170"/>
        <end position="183"/>
    </location>
</feature>
<dbReference type="EMBL" id="MCGO01000070">
    <property type="protein sequence ID" value="ORY32696.1"/>
    <property type="molecule type" value="Genomic_DNA"/>
</dbReference>
<name>A0A1Y2BDA9_9FUNG</name>
<evidence type="ECO:0000313" key="3">
    <source>
        <dbReference type="Proteomes" id="UP000193642"/>
    </source>
</evidence>
<reference evidence="2 3" key="1">
    <citation type="submission" date="2016-07" db="EMBL/GenBank/DDBJ databases">
        <title>Pervasive Adenine N6-methylation of Active Genes in Fungi.</title>
        <authorList>
            <consortium name="DOE Joint Genome Institute"/>
            <person name="Mondo S.J."/>
            <person name="Dannebaum R.O."/>
            <person name="Kuo R.C."/>
            <person name="Labutti K."/>
            <person name="Haridas S."/>
            <person name="Kuo A."/>
            <person name="Salamov A."/>
            <person name="Ahrendt S.R."/>
            <person name="Lipzen A."/>
            <person name="Sullivan W."/>
            <person name="Andreopoulos W.B."/>
            <person name="Clum A."/>
            <person name="Lindquist E."/>
            <person name="Daum C."/>
            <person name="Ramamoorthy G.K."/>
            <person name="Gryganskyi A."/>
            <person name="Culley D."/>
            <person name="Magnuson J.K."/>
            <person name="James T.Y."/>
            <person name="O'Malley M.A."/>
            <person name="Stajich J.E."/>
            <person name="Spatafora J.W."/>
            <person name="Visel A."/>
            <person name="Grigoriev I.V."/>
        </authorList>
    </citation>
    <scope>NUCLEOTIDE SEQUENCE [LARGE SCALE GENOMIC DNA]</scope>
    <source>
        <strain evidence="2 3">JEL800</strain>
    </source>
</reference>
<dbReference type="AlphaFoldDB" id="A0A1Y2BDA9"/>
<comment type="caution">
    <text evidence="2">The sequence shown here is derived from an EMBL/GenBank/DDBJ whole genome shotgun (WGS) entry which is preliminary data.</text>
</comment>
<proteinExistence type="predicted"/>
<protein>
    <submittedName>
        <fullName evidence="2">Uncharacterized protein</fullName>
    </submittedName>
</protein>